<dbReference type="SUPFAM" id="SSF49854">
    <property type="entry name" value="Spermadhesin, CUB domain"/>
    <property type="match status" value="3"/>
</dbReference>
<dbReference type="PROSITE" id="PS50923">
    <property type="entry name" value="SUSHI"/>
    <property type="match status" value="5"/>
</dbReference>
<proteinExistence type="predicted"/>
<evidence type="ECO:0000256" key="1">
    <source>
        <dbReference type="ARBA" id="ARBA00022659"/>
    </source>
</evidence>
<evidence type="ECO:0000256" key="3">
    <source>
        <dbReference type="ARBA" id="ARBA00023157"/>
    </source>
</evidence>
<organism evidence="10 11">
    <name type="scientific">Pogona vitticeps</name>
    <name type="common">central bearded dragon</name>
    <dbReference type="NCBI Taxonomy" id="103695"/>
    <lineage>
        <taxon>Eukaryota</taxon>
        <taxon>Metazoa</taxon>
        <taxon>Chordata</taxon>
        <taxon>Craniata</taxon>
        <taxon>Vertebrata</taxon>
        <taxon>Euteleostomi</taxon>
        <taxon>Lepidosauria</taxon>
        <taxon>Squamata</taxon>
        <taxon>Bifurcata</taxon>
        <taxon>Unidentata</taxon>
        <taxon>Episquamata</taxon>
        <taxon>Toxicofera</taxon>
        <taxon>Iguania</taxon>
        <taxon>Acrodonta</taxon>
        <taxon>Agamidae</taxon>
        <taxon>Amphibolurinae</taxon>
        <taxon>Pogona</taxon>
    </lineage>
</organism>
<name>A0ABM5ENQ2_9SAUR</name>
<keyword evidence="1 5" id="KW-0768">Sushi</keyword>
<dbReference type="RefSeq" id="XP_072834777.1">
    <property type="nucleotide sequence ID" value="XM_072978676.1"/>
</dbReference>
<feature type="region of interest" description="Disordered" evidence="6">
    <location>
        <begin position="130"/>
        <end position="170"/>
    </location>
</feature>
<dbReference type="SMART" id="SM00032">
    <property type="entry name" value="CCP"/>
    <property type="match status" value="5"/>
</dbReference>
<feature type="region of interest" description="Disordered" evidence="6">
    <location>
        <begin position="19"/>
        <end position="68"/>
    </location>
</feature>
<dbReference type="CDD" id="cd00041">
    <property type="entry name" value="CUB"/>
    <property type="match status" value="2"/>
</dbReference>
<evidence type="ECO:0000259" key="8">
    <source>
        <dbReference type="PROSITE" id="PS01180"/>
    </source>
</evidence>
<dbReference type="GeneID" id="110084267"/>
<dbReference type="Gene3D" id="2.60.120.290">
    <property type="entry name" value="Spermadhesin, CUB domain"/>
    <property type="match status" value="3"/>
</dbReference>
<dbReference type="CDD" id="cd00033">
    <property type="entry name" value="CCP"/>
    <property type="match status" value="5"/>
</dbReference>
<sequence>MTVFVEHVRHLLNLPDPPHRAVIGPGEESEEDGVNCLDLTGRKGLASRDPERPGGSEGTPTVPPTPEQLEHDTRFVTTAPTLKLLNHHPLLEDFLHETLLKKDYLRQIPFLAAGLVGPGPVLPSADLAPVTTNRPPEPGRRPTLPEATTPPMTPTPVPTFPRDDKTDEADSARAPEMAKPAFTANLLTTAVGRLVPWSEPGQDAPKSRLVSGQMQTPITPVPGSLPKSDRAASVSLSGDTPTAPTGQPEVATVHTISGEEDETTTTTITTTTVVTTSPASGPCSWNLTGPQGSLASPLPSSIPYEGRVLDCSYSISVYPGYGVEIRVQNISLREGETVTVETLGGLEPVALANESFLMRGQVIRGPTNQVVVRFQSPAPANPGSFHFHFEAYLLSCVFPARPTYGDLSVTSVHPGGHACFSCATGYQLVGQHCLACLNGTHPFWSAREPTCAAACGGVIRNATTGRLVSPGFPANYSNNLTCHWLLEAPPGQRLHLHFEKVSLAEDDDRLIIRNGNHIEAPPVYDSYEVEYLPIEGLVSTARGFFVELTTDSSGVAAGVALRYEAFEPGHCYEPFVKYGNFTTSDATYAVGTTVEFACEAGYTLEQGSVIIECVDPDNPQWNETEPACRAVCSGEITDSAGVVLSPNWPEPYGKGQDCIWGLHVEEDKRIMLDIHVLRLGQGDMLTFYDGDDLTARILGQYSGPHRRFKLYTSMADVTIQFQSDPGSSALGYQQGFIIHFAEVPRNDTCPELPEIPNGWKTTSHPELIHGTVVTYHCYPGYELVGTELLMCHWDLMWSGDLPSCQRMTTCQDPGNVEHSRRIVSASNFPVGSTVQFICDKGYALAGSTEMVCHDRQAGGPKWSDRLPKCIPEVYEPCRNPGVPDHGAQNPERRVYQAGATLRFSCLAGYVLLGDAVLRCVPGHPSQWSGPPPICKAASRDEFYTNRNLDAVAKVAPAKNPLQGTNVAFAIFLPVAAVALLLGVVYLFISRHQAKPSLQLPLSSSPPYNHITVDSAFDNPTYETGAFFSSGDAGV</sequence>
<comment type="caution">
    <text evidence="5">Lacks conserved residue(s) required for the propagation of feature annotation.</text>
</comment>
<feature type="domain" description="CUB" evidence="8">
    <location>
        <begin position="283"/>
        <end position="392"/>
    </location>
</feature>
<feature type="domain" description="CUB" evidence="8">
    <location>
        <begin position="455"/>
        <end position="566"/>
    </location>
</feature>
<gene>
    <name evidence="11" type="primary">SEZ6</name>
</gene>
<dbReference type="InterPro" id="IPR000436">
    <property type="entry name" value="Sushi_SCR_CCP_dom"/>
</dbReference>
<feature type="compositionally biased region" description="Polar residues" evidence="6">
    <location>
        <begin position="234"/>
        <end position="245"/>
    </location>
</feature>
<keyword evidence="7" id="KW-0472">Membrane</keyword>
<reference evidence="11" key="1">
    <citation type="submission" date="2025-08" db="UniProtKB">
        <authorList>
            <consortium name="RefSeq"/>
        </authorList>
    </citation>
    <scope>IDENTIFICATION</scope>
</reference>
<dbReference type="InterPro" id="IPR000859">
    <property type="entry name" value="CUB_dom"/>
</dbReference>
<protein>
    <submittedName>
        <fullName evidence="11">Seizure protein 6 homolog isoform X1</fullName>
    </submittedName>
</protein>
<dbReference type="Pfam" id="PF00431">
    <property type="entry name" value="CUB"/>
    <property type="match status" value="2"/>
</dbReference>
<evidence type="ECO:0000256" key="4">
    <source>
        <dbReference type="PROSITE-ProRule" id="PRU00059"/>
    </source>
</evidence>
<dbReference type="InterPro" id="IPR051277">
    <property type="entry name" value="SEZ6_CSMD_C4BPB_Regulators"/>
</dbReference>
<feature type="domain" description="Sushi" evidence="9">
    <location>
        <begin position="808"/>
        <end position="871"/>
    </location>
</feature>
<dbReference type="SUPFAM" id="SSF57535">
    <property type="entry name" value="Complement control module/SCR domain"/>
    <property type="match status" value="5"/>
</dbReference>
<feature type="domain" description="CUB" evidence="8">
    <location>
        <begin position="632"/>
        <end position="743"/>
    </location>
</feature>
<feature type="domain" description="Sushi" evidence="9">
    <location>
        <begin position="394"/>
        <end position="453"/>
    </location>
</feature>
<evidence type="ECO:0000313" key="11">
    <source>
        <dbReference type="RefSeq" id="XP_072834777.1"/>
    </source>
</evidence>
<feature type="domain" description="Sushi" evidence="9">
    <location>
        <begin position="747"/>
        <end position="806"/>
    </location>
</feature>
<evidence type="ECO:0000313" key="10">
    <source>
        <dbReference type="Proteomes" id="UP001652642"/>
    </source>
</evidence>
<feature type="disulfide bond" evidence="4">
    <location>
        <begin position="455"/>
        <end position="482"/>
    </location>
</feature>
<dbReference type="PANTHER" id="PTHR45656">
    <property type="entry name" value="PROTEIN CBR-CLEC-78"/>
    <property type="match status" value="1"/>
</dbReference>
<feature type="region of interest" description="Disordered" evidence="6">
    <location>
        <begin position="198"/>
        <end position="248"/>
    </location>
</feature>
<keyword evidence="10" id="KW-1185">Reference proteome</keyword>
<keyword evidence="2" id="KW-0677">Repeat</keyword>
<feature type="transmembrane region" description="Helical" evidence="7">
    <location>
        <begin position="966"/>
        <end position="988"/>
    </location>
</feature>
<dbReference type="PANTHER" id="PTHR45656:SF1">
    <property type="entry name" value="SEIZURE PROTEIN 6 HOMOLOG"/>
    <property type="match status" value="1"/>
</dbReference>
<dbReference type="InterPro" id="IPR035976">
    <property type="entry name" value="Sushi/SCR/CCP_sf"/>
</dbReference>
<keyword evidence="7" id="KW-1133">Transmembrane helix</keyword>
<evidence type="ECO:0000256" key="5">
    <source>
        <dbReference type="PROSITE-ProRule" id="PRU00302"/>
    </source>
</evidence>
<feature type="domain" description="Sushi" evidence="9">
    <location>
        <begin position="569"/>
        <end position="630"/>
    </location>
</feature>
<feature type="compositionally biased region" description="Basic and acidic residues" evidence="6">
    <location>
        <begin position="161"/>
        <end position="170"/>
    </location>
</feature>
<evidence type="ECO:0000256" key="2">
    <source>
        <dbReference type="ARBA" id="ARBA00022737"/>
    </source>
</evidence>
<dbReference type="Pfam" id="PF00084">
    <property type="entry name" value="Sushi"/>
    <property type="match status" value="4"/>
</dbReference>
<evidence type="ECO:0000259" key="9">
    <source>
        <dbReference type="PROSITE" id="PS50923"/>
    </source>
</evidence>
<feature type="domain" description="Sushi" evidence="9">
    <location>
        <begin position="875"/>
        <end position="936"/>
    </location>
</feature>
<dbReference type="InterPro" id="IPR035914">
    <property type="entry name" value="Sperma_CUB_dom_sf"/>
</dbReference>
<dbReference type="PROSITE" id="PS01180">
    <property type="entry name" value="CUB"/>
    <property type="match status" value="3"/>
</dbReference>
<keyword evidence="7" id="KW-0812">Transmembrane</keyword>
<dbReference type="SMART" id="SM00042">
    <property type="entry name" value="CUB"/>
    <property type="match status" value="2"/>
</dbReference>
<feature type="disulfide bond" evidence="5">
    <location>
        <begin position="777"/>
        <end position="804"/>
    </location>
</feature>
<dbReference type="Proteomes" id="UP001652642">
    <property type="component" value="Chromosome 7"/>
</dbReference>
<accession>A0ABM5ENQ2</accession>
<keyword evidence="3 5" id="KW-1015">Disulfide bond</keyword>
<evidence type="ECO:0000256" key="6">
    <source>
        <dbReference type="SAM" id="MobiDB-lite"/>
    </source>
</evidence>
<evidence type="ECO:0000256" key="7">
    <source>
        <dbReference type="SAM" id="Phobius"/>
    </source>
</evidence>
<dbReference type="Gene3D" id="2.10.70.10">
    <property type="entry name" value="Complement Module, domain 1"/>
    <property type="match status" value="5"/>
</dbReference>